<dbReference type="InParanoid" id="A0A251S2H6"/>
<gene>
    <name evidence="2" type="ORF">HannXRQ_Chr16g0526061</name>
</gene>
<feature type="compositionally biased region" description="Polar residues" evidence="1">
    <location>
        <begin position="54"/>
        <end position="64"/>
    </location>
</feature>
<feature type="compositionally biased region" description="Basic and acidic residues" evidence="1">
    <location>
        <begin position="172"/>
        <end position="181"/>
    </location>
</feature>
<organism evidence="2 3">
    <name type="scientific">Helianthus annuus</name>
    <name type="common">Common sunflower</name>
    <dbReference type="NCBI Taxonomy" id="4232"/>
    <lineage>
        <taxon>Eukaryota</taxon>
        <taxon>Viridiplantae</taxon>
        <taxon>Streptophyta</taxon>
        <taxon>Embryophyta</taxon>
        <taxon>Tracheophyta</taxon>
        <taxon>Spermatophyta</taxon>
        <taxon>Magnoliopsida</taxon>
        <taxon>eudicotyledons</taxon>
        <taxon>Gunneridae</taxon>
        <taxon>Pentapetalae</taxon>
        <taxon>asterids</taxon>
        <taxon>campanulids</taxon>
        <taxon>Asterales</taxon>
        <taxon>Asteraceae</taxon>
        <taxon>Asteroideae</taxon>
        <taxon>Heliantheae alliance</taxon>
        <taxon>Heliantheae</taxon>
        <taxon>Helianthus</taxon>
    </lineage>
</organism>
<feature type="compositionally biased region" description="Basic and acidic residues" evidence="1">
    <location>
        <begin position="197"/>
        <end position="209"/>
    </location>
</feature>
<evidence type="ECO:0000313" key="3">
    <source>
        <dbReference type="Proteomes" id="UP000215914"/>
    </source>
</evidence>
<proteinExistence type="predicted"/>
<feature type="compositionally biased region" description="Basic and acidic residues" evidence="1">
    <location>
        <begin position="31"/>
        <end position="41"/>
    </location>
</feature>
<reference evidence="3" key="1">
    <citation type="journal article" date="2017" name="Nature">
        <title>The sunflower genome provides insights into oil metabolism, flowering and Asterid evolution.</title>
        <authorList>
            <person name="Badouin H."/>
            <person name="Gouzy J."/>
            <person name="Grassa C.J."/>
            <person name="Murat F."/>
            <person name="Staton S.E."/>
            <person name="Cottret L."/>
            <person name="Lelandais-Briere C."/>
            <person name="Owens G.L."/>
            <person name="Carrere S."/>
            <person name="Mayjonade B."/>
            <person name="Legrand L."/>
            <person name="Gill N."/>
            <person name="Kane N.C."/>
            <person name="Bowers J.E."/>
            <person name="Hubner S."/>
            <person name="Bellec A."/>
            <person name="Berard A."/>
            <person name="Berges H."/>
            <person name="Blanchet N."/>
            <person name="Boniface M.C."/>
            <person name="Brunel D."/>
            <person name="Catrice O."/>
            <person name="Chaidir N."/>
            <person name="Claudel C."/>
            <person name="Donnadieu C."/>
            <person name="Faraut T."/>
            <person name="Fievet G."/>
            <person name="Helmstetter N."/>
            <person name="King M."/>
            <person name="Knapp S.J."/>
            <person name="Lai Z."/>
            <person name="Le Paslier M.C."/>
            <person name="Lippi Y."/>
            <person name="Lorenzon L."/>
            <person name="Mandel J.R."/>
            <person name="Marage G."/>
            <person name="Marchand G."/>
            <person name="Marquand E."/>
            <person name="Bret-Mestries E."/>
            <person name="Morien E."/>
            <person name="Nambeesan S."/>
            <person name="Nguyen T."/>
            <person name="Pegot-Espagnet P."/>
            <person name="Pouilly N."/>
            <person name="Raftis F."/>
            <person name="Sallet E."/>
            <person name="Schiex T."/>
            <person name="Thomas J."/>
            <person name="Vandecasteele C."/>
            <person name="Vares D."/>
            <person name="Vear F."/>
            <person name="Vautrin S."/>
            <person name="Crespi M."/>
            <person name="Mangin B."/>
            <person name="Burke J.M."/>
            <person name="Salse J."/>
            <person name="Munos S."/>
            <person name="Vincourt P."/>
            <person name="Rieseberg L.H."/>
            <person name="Langlade N.B."/>
        </authorList>
    </citation>
    <scope>NUCLEOTIDE SEQUENCE [LARGE SCALE GENOMIC DNA]</scope>
    <source>
        <strain evidence="3">cv. SF193</strain>
    </source>
</reference>
<feature type="compositionally biased region" description="Basic and acidic residues" evidence="1">
    <location>
        <begin position="301"/>
        <end position="317"/>
    </location>
</feature>
<keyword evidence="3" id="KW-1185">Reference proteome</keyword>
<dbReference type="AlphaFoldDB" id="A0A251S2H6"/>
<evidence type="ECO:0000313" key="2">
    <source>
        <dbReference type="EMBL" id="OTF92814.1"/>
    </source>
</evidence>
<dbReference type="EMBL" id="CM007905">
    <property type="protein sequence ID" value="OTF92814.1"/>
    <property type="molecule type" value="Genomic_DNA"/>
</dbReference>
<feature type="compositionally biased region" description="Low complexity" evidence="1">
    <location>
        <begin position="212"/>
        <end position="222"/>
    </location>
</feature>
<feature type="compositionally biased region" description="Basic and acidic residues" evidence="1">
    <location>
        <begin position="144"/>
        <end position="153"/>
    </location>
</feature>
<dbReference type="OMA" id="NDKSHVD"/>
<feature type="region of interest" description="Disordered" evidence="1">
    <location>
        <begin position="301"/>
        <end position="327"/>
    </location>
</feature>
<sequence length="458" mass="50619">MPPGPQKRKPVKKKKKKKAKRSISSSASHLRLGESHSDLHNYPHSGVKVDSMDDSSSGYESLTTDITRKAAEQKQAKIQMPILTKQTKMELDEAAMTEPASVADYISRPVESSPEKGTRKDEDVGFKTPLADNLSRPVGFSPDKGTRKDEDLAFKTPVADNLSRPVGFSPDKGTRKDEDLGFKTPVADYLSQPFESSPEKGTRKVEDSGFKTPPTGDPVTPVDQSFVEVAAQLNNNSKIQEKDDLVVAETPLEQTVINETDPANNQLSKEIEVQKSGLKTPKSEENLLQDSMNGKCQYYRSSDDRVNEPVTPERYERQPLLASAPPPPEKASWKNCCGIFELFSGSTRVIKLIISIKPGILQSSFFFYFAVDSVVIFNVIARAHCTLHFAVNSVLIFNFIVPAHCTIHFTTKVYLPTKASKTINGVNLFSLGRSLNDWSLHEEGVVVVYGLLCSVLNI</sequence>
<dbReference type="PANTHER" id="PTHR37187:SF7">
    <property type="entry name" value="EXPRESSED PROTEIN"/>
    <property type="match status" value="1"/>
</dbReference>
<accession>A0A251S2H6</accession>
<feature type="region of interest" description="Disordered" evidence="1">
    <location>
        <begin position="1"/>
        <end position="64"/>
    </location>
</feature>
<feature type="region of interest" description="Disordered" evidence="1">
    <location>
        <begin position="98"/>
        <end position="222"/>
    </location>
</feature>
<dbReference type="STRING" id="4232.A0A251S2H6"/>
<evidence type="ECO:0000256" key="1">
    <source>
        <dbReference type="SAM" id="MobiDB-lite"/>
    </source>
</evidence>
<feature type="compositionally biased region" description="Basic residues" evidence="1">
    <location>
        <begin position="1"/>
        <end position="21"/>
    </location>
</feature>
<dbReference type="PANTHER" id="PTHR37187">
    <property type="entry name" value="EXPRESSED PROTEIN"/>
    <property type="match status" value="1"/>
</dbReference>
<dbReference type="Proteomes" id="UP000215914">
    <property type="component" value="Chromosome 16"/>
</dbReference>
<protein>
    <submittedName>
        <fullName evidence="2">Uncharacterized protein</fullName>
    </submittedName>
</protein>
<feature type="compositionally biased region" description="Basic and acidic residues" evidence="1">
    <location>
        <begin position="113"/>
        <end position="125"/>
    </location>
</feature>
<name>A0A251S2H6_HELAN</name>